<dbReference type="GO" id="GO:0008270">
    <property type="term" value="F:zinc ion binding"/>
    <property type="evidence" value="ECO:0007669"/>
    <property type="project" value="UniProtKB-KW"/>
</dbReference>
<dbReference type="OrthoDB" id="10039931at2759"/>
<accession>A0A1Y2GHM8</accession>
<reference evidence="4 5" key="1">
    <citation type="submission" date="2016-07" db="EMBL/GenBank/DDBJ databases">
        <title>Pervasive Adenine N6-methylation of Active Genes in Fungi.</title>
        <authorList>
            <consortium name="DOE Joint Genome Institute"/>
            <person name="Mondo S.J."/>
            <person name="Dannebaum R.O."/>
            <person name="Kuo R.C."/>
            <person name="Labutti K."/>
            <person name="Haridas S."/>
            <person name="Kuo A."/>
            <person name="Salamov A."/>
            <person name="Ahrendt S.R."/>
            <person name="Lipzen A."/>
            <person name="Sullivan W."/>
            <person name="Andreopoulos W.B."/>
            <person name="Clum A."/>
            <person name="Lindquist E."/>
            <person name="Daum C."/>
            <person name="Ramamoorthy G.K."/>
            <person name="Gryganskyi A."/>
            <person name="Culley D."/>
            <person name="Magnuson J.K."/>
            <person name="James T.Y."/>
            <person name="O'Malley M.A."/>
            <person name="Stajich J.E."/>
            <person name="Spatafora J.W."/>
            <person name="Visel A."/>
            <person name="Grigoriev I.V."/>
        </authorList>
    </citation>
    <scope>NUCLEOTIDE SEQUENCE [LARGE SCALE GENOMIC DNA]</scope>
    <source>
        <strain evidence="4 5">NRRL 3116</strain>
    </source>
</reference>
<dbReference type="InterPro" id="IPR013087">
    <property type="entry name" value="Znf_C2H2_type"/>
</dbReference>
<comment type="caution">
    <text evidence="4">The sequence shown here is derived from an EMBL/GenBank/DDBJ whole genome shotgun (WGS) entry which is preliminary data.</text>
</comment>
<keyword evidence="1" id="KW-0863">Zinc-finger</keyword>
<evidence type="ECO:0000256" key="1">
    <source>
        <dbReference type="PROSITE-ProRule" id="PRU00042"/>
    </source>
</evidence>
<dbReference type="EMBL" id="MCFF01000028">
    <property type="protein sequence ID" value="ORZ11280.1"/>
    <property type="molecule type" value="Genomic_DNA"/>
</dbReference>
<protein>
    <recommendedName>
        <fullName evidence="3">C2H2-type domain-containing protein</fullName>
    </recommendedName>
</protein>
<evidence type="ECO:0000259" key="3">
    <source>
        <dbReference type="PROSITE" id="PS50157"/>
    </source>
</evidence>
<gene>
    <name evidence="4" type="ORF">BCR41DRAFT_397955</name>
</gene>
<dbReference type="GeneID" id="33570764"/>
<evidence type="ECO:0000256" key="2">
    <source>
        <dbReference type="SAM" id="MobiDB-lite"/>
    </source>
</evidence>
<keyword evidence="5" id="KW-1185">Reference proteome</keyword>
<evidence type="ECO:0000313" key="5">
    <source>
        <dbReference type="Proteomes" id="UP000193648"/>
    </source>
</evidence>
<feature type="region of interest" description="Disordered" evidence="2">
    <location>
        <begin position="1"/>
        <end position="21"/>
    </location>
</feature>
<dbReference type="AlphaFoldDB" id="A0A1Y2GHM8"/>
<dbReference type="PROSITE" id="PS50157">
    <property type="entry name" value="ZINC_FINGER_C2H2_2"/>
    <property type="match status" value="1"/>
</dbReference>
<dbReference type="Gene3D" id="3.30.160.60">
    <property type="entry name" value="Classic Zinc Finger"/>
    <property type="match status" value="1"/>
</dbReference>
<organism evidence="4 5">
    <name type="scientific">Lobosporangium transversale</name>
    <dbReference type="NCBI Taxonomy" id="64571"/>
    <lineage>
        <taxon>Eukaryota</taxon>
        <taxon>Fungi</taxon>
        <taxon>Fungi incertae sedis</taxon>
        <taxon>Mucoromycota</taxon>
        <taxon>Mortierellomycotina</taxon>
        <taxon>Mortierellomycetes</taxon>
        <taxon>Mortierellales</taxon>
        <taxon>Mortierellaceae</taxon>
        <taxon>Lobosporangium</taxon>
    </lineage>
</organism>
<feature type="compositionally biased region" description="Low complexity" evidence="2">
    <location>
        <begin position="7"/>
        <end position="21"/>
    </location>
</feature>
<dbReference type="InParanoid" id="A0A1Y2GHM8"/>
<feature type="region of interest" description="Disordered" evidence="2">
    <location>
        <begin position="297"/>
        <end position="327"/>
    </location>
</feature>
<keyword evidence="1" id="KW-0479">Metal-binding</keyword>
<dbReference type="Proteomes" id="UP000193648">
    <property type="component" value="Unassembled WGS sequence"/>
</dbReference>
<feature type="compositionally biased region" description="Low complexity" evidence="2">
    <location>
        <begin position="297"/>
        <end position="310"/>
    </location>
</feature>
<dbReference type="RefSeq" id="XP_021879595.1">
    <property type="nucleotide sequence ID" value="XM_022028921.1"/>
</dbReference>
<proteinExistence type="predicted"/>
<keyword evidence="1" id="KW-0862">Zinc</keyword>
<name>A0A1Y2GHM8_9FUNG</name>
<sequence>MSLSKDNNSNSYNNNNSNNNNIYSLSLRRATNHLKKQNPSVHMRFTWDPMLTDYPQPFLVLELRSAMANNCEDLRENASPFWQQFKDYFEHLSTVTTKFLEKEPLNNDLNIISQSHQQLLLQRPLQTQEHPMVTSSAPIPDFPGHLDQQSTENLGLTESVPPSSMPLMPLIPLACSTENGSHIPQPQIGPSSQMLPVYPSIPHLAIQGYSQRPYDQGLENVTDPVIHHNYEFDHTPTTSVEHIPQALQRLLMQLDTCEEQRMGTEPPLLGTFLSNLPPSPYTSGSIGIPTPTTTYTLPISSASSSSASGSSRREEKIRNPARGSGGGREAIVRRMEKYMRFKSPERHPVTDKYYCLGCPPGREYHFTENSQLQRHSNRHNFTPANRRFRCDNCNRGFDRMDALTRHVKAPSYDECMEVATYSEFDIDGNRVKSQEPIFDRGRRDDF</sequence>
<evidence type="ECO:0000313" key="4">
    <source>
        <dbReference type="EMBL" id="ORZ11280.1"/>
    </source>
</evidence>
<feature type="domain" description="C2H2-type" evidence="3">
    <location>
        <begin position="388"/>
        <end position="415"/>
    </location>
</feature>